<dbReference type="AlphaFoldDB" id="A0A1I7GD90"/>
<sequence>MTFIVVSFDGCFLEGSVHTLNPTVGPRMIRFGKAMFHIILQTNTIKDM</sequence>
<reference evidence="1 2" key="1">
    <citation type="submission" date="2016-10" db="EMBL/GenBank/DDBJ databases">
        <authorList>
            <person name="de Groot N.N."/>
        </authorList>
    </citation>
    <scope>NUCLEOTIDE SEQUENCE [LARGE SCALE GENOMIC DNA]</scope>
    <source>
        <strain evidence="1 2">Nm24</strain>
    </source>
</reference>
<name>A0A1I7GD90_9PROT</name>
<evidence type="ECO:0000313" key="1">
    <source>
        <dbReference type="EMBL" id="SFU46216.1"/>
    </source>
</evidence>
<proteinExistence type="predicted"/>
<dbReference type="Proteomes" id="UP000183926">
    <property type="component" value="Unassembled WGS sequence"/>
</dbReference>
<organism evidence="1 2">
    <name type="scientific">Nitrosomonas eutropha</name>
    <dbReference type="NCBI Taxonomy" id="916"/>
    <lineage>
        <taxon>Bacteria</taxon>
        <taxon>Pseudomonadati</taxon>
        <taxon>Pseudomonadota</taxon>
        <taxon>Betaproteobacteria</taxon>
        <taxon>Nitrosomonadales</taxon>
        <taxon>Nitrosomonadaceae</taxon>
        <taxon>Nitrosomonas</taxon>
    </lineage>
</organism>
<protein>
    <submittedName>
        <fullName evidence="1">Uncharacterized protein</fullName>
    </submittedName>
</protein>
<dbReference type="EMBL" id="FPBL01000002">
    <property type="protein sequence ID" value="SFU46216.1"/>
    <property type="molecule type" value="Genomic_DNA"/>
</dbReference>
<accession>A0A1I7GD90</accession>
<evidence type="ECO:0000313" key="2">
    <source>
        <dbReference type="Proteomes" id="UP000183926"/>
    </source>
</evidence>
<gene>
    <name evidence="1" type="ORF">SAMN05216339_102371</name>
</gene>